<keyword evidence="1" id="KW-0175">Coiled coil</keyword>
<feature type="region of interest" description="Disordered" evidence="2">
    <location>
        <begin position="225"/>
        <end position="260"/>
    </location>
</feature>
<accession>A0A3M7FHN3</accession>
<feature type="compositionally biased region" description="Basic and acidic residues" evidence="2">
    <location>
        <begin position="392"/>
        <end position="405"/>
    </location>
</feature>
<feature type="compositionally biased region" description="Basic residues" evidence="2">
    <location>
        <begin position="284"/>
        <end position="295"/>
    </location>
</feature>
<evidence type="ECO:0000313" key="3">
    <source>
        <dbReference type="EMBL" id="RMY88378.1"/>
    </source>
</evidence>
<feature type="compositionally biased region" description="Low complexity" evidence="2">
    <location>
        <begin position="308"/>
        <end position="317"/>
    </location>
</feature>
<comment type="caution">
    <text evidence="3">The sequence shown here is derived from an EMBL/GenBank/DDBJ whole genome shotgun (WGS) entry which is preliminary data.</text>
</comment>
<feature type="region of interest" description="Disordered" evidence="2">
    <location>
        <begin position="1"/>
        <end position="72"/>
    </location>
</feature>
<dbReference type="EMBL" id="QWIR01000080">
    <property type="protein sequence ID" value="RMY88378.1"/>
    <property type="molecule type" value="Genomic_DNA"/>
</dbReference>
<proteinExistence type="predicted"/>
<dbReference type="AlphaFoldDB" id="A0A3M7FHN3"/>
<feature type="region of interest" description="Disordered" evidence="2">
    <location>
        <begin position="273"/>
        <end position="575"/>
    </location>
</feature>
<feature type="compositionally biased region" description="Polar residues" evidence="2">
    <location>
        <begin position="296"/>
        <end position="307"/>
    </location>
</feature>
<gene>
    <name evidence="3" type="ORF">D0861_04887</name>
</gene>
<feature type="compositionally biased region" description="Acidic residues" evidence="2">
    <location>
        <begin position="406"/>
        <end position="420"/>
    </location>
</feature>
<evidence type="ECO:0000313" key="4">
    <source>
        <dbReference type="Proteomes" id="UP000268823"/>
    </source>
</evidence>
<evidence type="ECO:0000256" key="2">
    <source>
        <dbReference type="SAM" id="MobiDB-lite"/>
    </source>
</evidence>
<feature type="compositionally biased region" description="Polar residues" evidence="2">
    <location>
        <begin position="243"/>
        <end position="260"/>
    </location>
</feature>
<protein>
    <submittedName>
        <fullName evidence="3">Uncharacterized protein</fullName>
    </submittedName>
</protein>
<dbReference type="OrthoDB" id="5404651at2759"/>
<name>A0A3M7FHN3_HORWE</name>
<evidence type="ECO:0000256" key="1">
    <source>
        <dbReference type="SAM" id="Coils"/>
    </source>
</evidence>
<feature type="compositionally biased region" description="Low complexity" evidence="2">
    <location>
        <begin position="481"/>
        <end position="514"/>
    </location>
</feature>
<feature type="compositionally biased region" description="Low complexity" evidence="2">
    <location>
        <begin position="23"/>
        <end position="32"/>
    </location>
</feature>
<reference evidence="3 4" key="1">
    <citation type="journal article" date="2018" name="BMC Genomics">
        <title>Genomic evidence for intraspecific hybridization in a clonal and extremely halotolerant yeast.</title>
        <authorList>
            <person name="Gostincar C."/>
            <person name="Stajich J.E."/>
            <person name="Zupancic J."/>
            <person name="Zalar P."/>
            <person name="Gunde-Cimerman N."/>
        </authorList>
    </citation>
    <scope>NUCLEOTIDE SEQUENCE [LARGE SCALE GENOMIC DNA]</scope>
    <source>
        <strain evidence="3 4">EXF-2788</strain>
    </source>
</reference>
<feature type="compositionally biased region" description="Low complexity" evidence="2">
    <location>
        <begin position="438"/>
        <end position="452"/>
    </location>
</feature>
<sequence>MSQDSFVGELMPPPADLVVPATQSSQLSSSQRSKTRTPTPSASHMSTPPPTVDTQSQSQRQRPAAAGTMTADEVATASAEELRAHMMAMQTALHEAKTTAQHYRLQHTMLAQESQAALERMAVEARMAQYENDVIYIASEQHHAAQSHLAPSSQPPPLPEGTIPVQKELYQRLCQDVQLLTEHNQSLRRECSAQEKVIGRQEDEIASLSDKVLLMRERIRENREHLHKIRSRSGRMIDATPRSVYSTPQQPSRTTQDHSQQPFAALLQASEMARQEGRTNTSSGRKKQKIGHNRNTHSLSSLPVTPVQQPQKRQQQQIYTTPSNRLPPMKVPSTAPPARLNTMRTPKGGGERGLQLENIYSQPALPVSGGRAAIPPSRRERAGSEGTISASEPDHEENNLRHDPIEDSEAETDILETEDGPDPHPPSNSTPRGNPGLSSPAITTSSASRAATQILRLNAENQTHQYPLPPSPRLYHDPSPQQQQQQQQQQDASSSRNLPRTSTPTTTTMRQTQLFGQVRKSSRNDDDDEGGEGKGEETGRSKKRARTWAERGDGVAPPPPAEKGFGLGIIQGARD</sequence>
<feature type="coiled-coil region" evidence="1">
    <location>
        <begin position="170"/>
        <end position="204"/>
    </location>
</feature>
<feature type="compositionally biased region" description="Polar residues" evidence="2">
    <location>
        <begin position="36"/>
        <end position="46"/>
    </location>
</feature>
<dbReference type="Proteomes" id="UP000268823">
    <property type="component" value="Unassembled WGS sequence"/>
</dbReference>
<dbReference type="VEuPathDB" id="FungiDB:BTJ68_14807"/>
<organism evidence="3 4">
    <name type="scientific">Hortaea werneckii</name>
    <name type="common">Black yeast</name>
    <name type="synonym">Cladosporium werneckii</name>
    <dbReference type="NCBI Taxonomy" id="91943"/>
    <lineage>
        <taxon>Eukaryota</taxon>
        <taxon>Fungi</taxon>
        <taxon>Dikarya</taxon>
        <taxon>Ascomycota</taxon>
        <taxon>Pezizomycotina</taxon>
        <taxon>Dothideomycetes</taxon>
        <taxon>Dothideomycetidae</taxon>
        <taxon>Mycosphaerellales</taxon>
        <taxon>Teratosphaeriaceae</taxon>
        <taxon>Hortaea</taxon>
    </lineage>
</organism>
<feature type="compositionally biased region" description="Basic and acidic residues" evidence="2">
    <location>
        <begin position="531"/>
        <end position="540"/>
    </location>
</feature>